<feature type="chain" id="PRO_5032571727" evidence="1">
    <location>
        <begin position="20"/>
        <end position="106"/>
    </location>
</feature>
<sequence>MKKISVLIALLLIVNSAHAKDISCSGKVSMLMAEHISCKDSSNKKQFAFKLEGTTSWKCSGSDTASSLLLAAKVAEKPLTIYMDDANGATCSTHNGYLKVSYIILY</sequence>
<reference evidence="2 3" key="1">
    <citation type="submission" date="2020-04" db="EMBL/GenBank/DDBJ databases">
        <title>Pseudoalteromonas caenipelagi sp. nov., isolated from a tidal flat.</title>
        <authorList>
            <person name="Park S."/>
            <person name="Yoon J.-H."/>
        </authorList>
    </citation>
    <scope>NUCLEOTIDE SEQUENCE [LARGE SCALE GENOMIC DNA]</scope>
    <source>
        <strain evidence="2 3">JBTF-M23</strain>
    </source>
</reference>
<feature type="signal peptide" evidence="1">
    <location>
        <begin position="1"/>
        <end position="19"/>
    </location>
</feature>
<evidence type="ECO:0000256" key="1">
    <source>
        <dbReference type="SAM" id="SignalP"/>
    </source>
</evidence>
<proteinExistence type="predicted"/>
<dbReference type="EMBL" id="JABBPG010000001">
    <property type="protein sequence ID" value="NOU49063.1"/>
    <property type="molecule type" value="Genomic_DNA"/>
</dbReference>
<keyword evidence="3" id="KW-1185">Reference proteome</keyword>
<keyword evidence="1" id="KW-0732">Signal</keyword>
<evidence type="ECO:0000313" key="3">
    <source>
        <dbReference type="Proteomes" id="UP000586305"/>
    </source>
</evidence>
<name>A0A849V8V2_9GAMM</name>
<comment type="caution">
    <text evidence="2">The sequence shown here is derived from an EMBL/GenBank/DDBJ whole genome shotgun (WGS) entry which is preliminary data.</text>
</comment>
<accession>A0A849V8V2</accession>
<gene>
    <name evidence="2" type="ORF">HG263_00670</name>
</gene>
<dbReference type="AlphaFoldDB" id="A0A849V8V2"/>
<organism evidence="2 3">
    <name type="scientific">Pseudoalteromonas caenipelagi</name>
    <dbReference type="NCBI Taxonomy" id="2726988"/>
    <lineage>
        <taxon>Bacteria</taxon>
        <taxon>Pseudomonadati</taxon>
        <taxon>Pseudomonadota</taxon>
        <taxon>Gammaproteobacteria</taxon>
        <taxon>Alteromonadales</taxon>
        <taxon>Pseudoalteromonadaceae</taxon>
        <taxon>Pseudoalteromonas</taxon>
    </lineage>
</organism>
<dbReference type="Proteomes" id="UP000586305">
    <property type="component" value="Unassembled WGS sequence"/>
</dbReference>
<dbReference type="RefSeq" id="WP_171624165.1">
    <property type="nucleotide sequence ID" value="NZ_JABBPG010000001.1"/>
</dbReference>
<evidence type="ECO:0000313" key="2">
    <source>
        <dbReference type="EMBL" id="NOU49063.1"/>
    </source>
</evidence>
<protein>
    <submittedName>
        <fullName evidence="2">Uncharacterized protein</fullName>
    </submittedName>
</protein>